<dbReference type="InterPro" id="IPR036942">
    <property type="entry name" value="Beta-barrel_TonB_sf"/>
</dbReference>
<keyword evidence="4" id="KW-0732">Signal</keyword>
<accession>A0ABU1TRV1</accession>
<comment type="subcellular location">
    <subcellularLocation>
        <location evidence="1">Cell outer membrane</location>
    </subcellularLocation>
</comment>
<proteinExistence type="predicted"/>
<evidence type="ECO:0000256" key="2">
    <source>
        <dbReference type="ARBA" id="ARBA00023136"/>
    </source>
</evidence>
<evidence type="ECO:0000259" key="5">
    <source>
        <dbReference type="Pfam" id="PF14905"/>
    </source>
</evidence>
<dbReference type="Pfam" id="PF14905">
    <property type="entry name" value="OMP_b-brl_3"/>
    <property type="match status" value="1"/>
</dbReference>
<evidence type="ECO:0000256" key="1">
    <source>
        <dbReference type="ARBA" id="ARBA00004442"/>
    </source>
</evidence>
<dbReference type="Gene3D" id="2.40.170.20">
    <property type="entry name" value="TonB-dependent receptor, beta-barrel domain"/>
    <property type="match status" value="1"/>
</dbReference>
<organism evidence="6 7">
    <name type="scientific">Flavobacterium arsenatis</name>
    <dbReference type="NCBI Taxonomy" id="1484332"/>
    <lineage>
        <taxon>Bacteria</taxon>
        <taxon>Pseudomonadati</taxon>
        <taxon>Bacteroidota</taxon>
        <taxon>Flavobacteriia</taxon>
        <taxon>Flavobacteriales</taxon>
        <taxon>Flavobacteriaceae</taxon>
        <taxon>Flavobacterium</taxon>
    </lineage>
</organism>
<keyword evidence="7" id="KW-1185">Reference proteome</keyword>
<dbReference type="RefSeq" id="WP_310027207.1">
    <property type="nucleotide sequence ID" value="NZ_JAVDVI010000011.1"/>
</dbReference>
<sequence>MKQIILGVLLLSFSTVFSQVETEKDSTVNELKEVTIENKTETFKYKNGNIKIDVANSVFKTIPNILDLLSKLPKIQISPDKESISIIGKGIPLLYIDNQRVDMNYLNSASVDDIKTIEIIQNPSSKYEADGRAVILITKKLGRKEGFQTIFSETTSFKKEFNNYLGINSSLKLKKTEFKANFNYNALKPWESNGSDYEIQNQNIVSSYRVAGVTNRNNYIFSGGIYHNFNEHNSLSFSINGNLKSDGFDFKTQTRHQETIFNTNIHTIGKTMGDRNYINSFFNYNKKMTETANVFVGMQYSNYNTSSLIHSSNNYDETIYKPFQMMDQDFKVDVFSSRVDFDKKFVNEMKLEIGAIHSSANADTNLKIQNFEQNAVVSSTYHLKEKNTSAYTQLSGVFGKTSWQVGVRAENTTIVGKYANENLSSIKKNYTQFFPKFQVDIPIDSTKTLSFNYAKNISRPDFSSTSNGTTYINPYFVFSSNINLNPAILNEFSTLFQYNDKSVKLAYFENKNVMNYGFQYDENENVLMYRPENFDKEKGYNLEFTVPFSHKIWSSTNVLSIILNKIEDTSALVGNAKPYLYYYSNQTFTIRKNWSVWLTAWGLTQRNEGVFKRNAFFLMDFGVSKEIKQWSCTLSWNNIFSNSTFSENFKINSVKSNTVFFADNQEFSIALRYTFGKLKDSIYKEKEVNENSGRIK</sequence>
<dbReference type="SUPFAM" id="SSF56935">
    <property type="entry name" value="Porins"/>
    <property type="match status" value="1"/>
</dbReference>
<gene>
    <name evidence="6" type="ORF">J2X31_002622</name>
</gene>
<evidence type="ECO:0000256" key="3">
    <source>
        <dbReference type="ARBA" id="ARBA00023237"/>
    </source>
</evidence>
<dbReference type="InterPro" id="IPR041700">
    <property type="entry name" value="OMP_b-brl_3"/>
</dbReference>
<evidence type="ECO:0000313" key="6">
    <source>
        <dbReference type="EMBL" id="MDR6968599.1"/>
    </source>
</evidence>
<dbReference type="EMBL" id="JAVDVI010000011">
    <property type="protein sequence ID" value="MDR6968599.1"/>
    <property type="molecule type" value="Genomic_DNA"/>
</dbReference>
<protein>
    <recommendedName>
        <fullName evidence="5">Outer membrane protein beta-barrel domain-containing protein</fullName>
    </recommendedName>
</protein>
<feature type="domain" description="Outer membrane protein beta-barrel" evidence="5">
    <location>
        <begin position="293"/>
        <end position="673"/>
    </location>
</feature>
<dbReference type="Proteomes" id="UP001255185">
    <property type="component" value="Unassembled WGS sequence"/>
</dbReference>
<comment type="caution">
    <text evidence="6">The sequence shown here is derived from an EMBL/GenBank/DDBJ whole genome shotgun (WGS) entry which is preliminary data.</text>
</comment>
<evidence type="ECO:0000313" key="7">
    <source>
        <dbReference type="Proteomes" id="UP001255185"/>
    </source>
</evidence>
<keyword evidence="2" id="KW-0472">Membrane</keyword>
<keyword evidence="3" id="KW-0998">Cell outer membrane</keyword>
<reference evidence="6 7" key="1">
    <citation type="submission" date="2023-07" db="EMBL/GenBank/DDBJ databases">
        <title>Sorghum-associated microbial communities from plants grown in Nebraska, USA.</title>
        <authorList>
            <person name="Schachtman D."/>
        </authorList>
    </citation>
    <scope>NUCLEOTIDE SEQUENCE [LARGE SCALE GENOMIC DNA]</scope>
    <source>
        <strain evidence="6 7">3773</strain>
    </source>
</reference>
<name>A0ABU1TRV1_9FLAO</name>
<evidence type="ECO:0000256" key="4">
    <source>
        <dbReference type="SAM" id="SignalP"/>
    </source>
</evidence>
<feature type="signal peptide" evidence="4">
    <location>
        <begin position="1"/>
        <end position="18"/>
    </location>
</feature>
<feature type="chain" id="PRO_5046274204" description="Outer membrane protein beta-barrel domain-containing protein" evidence="4">
    <location>
        <begin position="19"/>
        <end position="696"/>
    </location>
</feature>